<reference evidence="2 3" key="1">
    <citation type="submission" date="2015-11" db="EMBL/GenBank/DDBJ databases">
        <authorList>
            <person name="Lee I.Y."/>
            <person name="Guerrero C.A."/>
            <person name="Bowman C.A."/>
            <person name="Russell D.A."/>
            <person name="Pope W.H."/>
            <person name="Jacobs-Sera D."/>
            <person name="Hendrix R.W."/>
            <person name="Hatfull G.F."/>
        </authorList>
    </citation>
    <scope>NUCLEOTIDE SEQUENCE [LARGE SCALE GENOMIC DNA]</scope>
</reference>
<dbReference type="RefSeq" id="YP_009601727.1">
    <property type="nucleotide sequence ID" value="NC_041933.1"/>
</dbReference>
<evidence type="ECO:0008006" key="4">
    <source>
        <dbReference type="Google" id="ProtNLM"/>
    </source>
</evidence>
<dbReference type="GeneID" id="40077574"/>
<evidence type="ECO:0000313" key="3">
    <source>
        <dbReference type="Proteomes" id="UP000226440"/>
    </source>
</evidence>
<gene>
    <name evidence="2" type="primary">17</name>
    <name evidence="2" type="ORF">SONNY_17</name>
</gene>
<name>A0A0U4B6D2_9CAUD</name>
<feature type="region of interest" description="Disordered" evidence="1">
    <location>
        <begin position="1"/>
        <end position="39"/>
    </location>
</feature>
<sequence>MTEVFGTAEAPAADELVAYDAPAEQPRRRAAEPVEEKPRSVFDELKEEAAKELDKFVIYQNKLRPAFFMKFKVDDLDAKDLKRYERHTLGTGKRRNPENADLIKGNAVMLADKCVAIMKGGVEDSNIMVDDDGDLTFTSNSFVDAFADDHDSTVQSAIQKFLGDAQIMKIAGALLDEAGYGDEAEAVTDPHNG</sequence>
<feature type="compositionally biased region" description="Basic and acidic residues" evidence="1">
    <location>
        <begin position="25"/>
        <end position="39"/>
    </location>
</feature>
<organism evidence="2 3">
    <name type="scientific">Arthrobacter phage Sonny</name>
    <dbReference type="NCBI Taxonomy" id="1772315"/>
    <lineage>
        <taxon>Viruses</taxon>
        <taxon>Duplodnaviria</taxon>
        <taxon>Heunggongvirae</taxon>
        <taxon>Uroviricota</taxon>
        <taxon>Caudoviricetes</taxon>
        <taxon>Berryhillviridae</taxon>
        <taxon>Marthavirus</taxon>
        <taxon>Marthavirus shade</taxon>
    </lineage>
</organism>
<dbReference type="Proteomes" id="UP000226440">
    <property type="component" value="Genome"/>
</dbReference>
<evidence type="ECO:0000313" key="2">
    <source>
        <dbReference type="EMBL" id="ALY10285.1"/>
    </source>
</evidence>
<evidence type="ECO:0000256" key="1">
    <source>
        <dbReference type="SAM" id="MobiDB-lite"/>
    </source>
</evidence>
<dbReference type="EMBL" id="KU160665">
    <property type="protein sequence ID" value="ALY10285.1"/>
    <property type="molecule type" value="Genomic_DNA"/>
</dbReference>
<accession>A0A0U4B6D2</accession>
<protein>
    <recommendedName>
        <fullName evidence="4">Tail assembly chaperone</fullName>
    </recommendedName>
</protein>
<proteinExistence type="predicted"/>
<dbReference type="KEGG" id="vg:40077574"/>